<keyword evidence="1" id="KW-1133">Transmembrane helix</keyword>
<evidence type="ECO:0000259" key="3">
    <source>
        <dbReference type="Pfam" id="PF16344"/>
    </source>
</evidence>
<keyword evidence="1" id="KW-0472">Membrane</keyword>
<protein>
    <submittedName>
        <fullName evidence="4">FecR domain-containing protein</fullName>
    </submittedName>
</protein>
<evidence type="ECO:0000259" key="2">
    <source>
        <dbReference type="Pfam" id="PF04773"/>
    </source>
</evidence>
<dbReference type="EMBL" id="JAPMUA010000003">
    <property type="protein sequence ID" value="MDG3586177.1"/>
    <property type="molecule type" value="Genomic_DNA"/>
</dbReference>
<dbReference type="Proteomes" id="UP001153642">
    <property type="component" value="Unassembled WGS sequence"/>
</dbReference>
<dbReference type="InterPro" id="IPR012373">
    <property type="entry name" value="Ferrdict_sens_TM"/>
</dbReference>
<feature type="domain" description="FecR protein" evidence="2">
    <location>
        <begin position="180"/>
        <end position="269"/>
    </location>
</feature>
<dbReference type="Pfam" id="PF04773">
    <property type="entry name" value="FecR"/>
    <property type="match status" value="1"/>
</dbReference>
<keyword evidence="5" id="KW-1185">Reference proteome</keyword>
<proteinExistence type="predicted"/>
<name>A0ABT6FSU4_9FLAO</name>
<dbReference type="InterPro" id="IPR006860">
    <property type="entry name" value="FecR"/>
</dbReference>
<keyword evidence="1" id="KW-0812">Transmembrane</keyword>
<dbReference type="Gene3D" id="3.55.50.30">
    <property type="match status" value="1"/>
</dbReference>
<comment type="caution">
    <text evidence="4">The sequence shown here is derived from an EMBL/GenBank/DDBJ whole genome shotgun (WGS) entry which is preliminary data.</text>
</comment>
<gene>
    <name evidence="4" type="ORF">OSR52_09880</name>
</gene>
<feature type="transmembrane region" description="Helical" evidence="1">
    <location>
        <begin position="84"/>
        <end position="104"/>
    </location>
</feature>
<evidence type="ECO:0000313" key="4">
    <source>
        <dbReference type="EMBL" id="MDG3586177.1"/>
    </source>
</evidence>
<dbReference type="PANTHER" id="PTHR30273">
    <property type="entry name" value="PERIPLASMIC SIGNAL SENSOR AND SIGMA FACTOR ACTIVATOR FECR-RELATED"/>
    <property type="match status" value="1"/>
</dbReference>
<dbReference type="RefSeq" id="WP_277899913.1">
    <property type="nucleotide sequence ID" value="NZ_JAPMUA010000003.1"/>
</dbReference>
<accession>A0ABT6FSU4</accession>
<evidence type="ECO:0000256" key="1">
    <source>
        <dbReference type="SAM" id="Phobius"/>
    </source>
</evidence>
<organism evidence="4 5">
    <name type="scientific">Galbibacter pacificus</name>
    <dbReference type="NCBI Taxonomy" id="2996052"/>
    <lineage>
        <taxon>Bacteria</taxon>
        <taxon>Pseudomonadati</taxon>
        <taxon>Bacteroidota</taxon>
        <taxon>Flavobacteriia</taxon>
        <taxon>Flavobacteriales</taxon>
        <taxon>Flavobacteriaceae</taxon>
        <taxon>Galbibacter</taxon>
    </lineage>
</organism>
<evidence type="ECO:0000313" key="5">
    <source>
        <dbReference type="Proteomes" id="UP001153642"/>
    </source>
</evidence>
<feature type="domain" description="Protein FecR C-terminal" evidence="3">
    <location>
        <begin position="318"/>
        <end position="387"/>
    </location>
</feature>
<dbReference type="Pfam" id="PF16344">
    <property type="entry name" value="FecR_C"/>
    <property type="match status" value="1"/>
</dbReference>
<sequence length="388" mass="44496">MISPEIEQLIVKFLTNSATSAELDMLNNWIGAAENYRLFKEYVETHFAISITMNKPNTEKAKKQFLLNIKKEKRKDRLKILQSGVKYAAILLILFGTFFTYRYYVETIHEVPNNTKIVPREEQVTLQLGNGSVQTISKKSNIQDKKGNTIAQSDGEKLHYNKSTEKNSALVYNKLMVPYGKKFDLFLADGTHVRLNSGSSLMYPVGFVKKDQRRVYLQGEAFFNVVHEKDRPFFVGAQGMDVKVYGTEFNIKNYSEDIHTEVVLVNGSVSLLTENGKKIKKESILEPGDMGAYNKTDKSISKSKVDTSIYTSWLNGNIVFRDESFDNIIKDLERSYNVVIINNNKELAAEHFNAIIETRHESIEQVLNYFSKIYEINYQVVENKIVIN</sequence>
<dbReference type="PANTHER" id="PTHR30273:SF2">
    <property type="entry name" value="PROTEIN FECR"/>
    <property type="match status" value="1"/>
</dbReference>
<dbReference type="InterPro" id="IPR032508">
    <property type="entry name" value="FecR_C"/>
</dbReference>
<dbReference type="Gene3D" id="2.60.120.1440">
    <property type="match status" value="1"/>
</dbReference>
<reference evidence="4" key="1">
    <citation type="submission" date="2022-11" db="EMBL/GenBank/DDBJ databases">
        <title>High-quality draft genome sequence of Galbibacter sp. strain CMA-7.</title>
        <authorList>
            <person name="Wei L."/>
            <person name="Dong C."/>
            <person name="Shao Z."/>
        </authorList>
    </citation>
    <scope>NUCLEOTIDE SEQUENCE</scope>
    <source>
        <strain evidence="4">CMA-7</strain>
    </source>
</reference>